<evidence type="ECO:0000313" key="2">
    <source>
        <dbReference type="EMBL" id="PJA01915.1"/>
    </source>
</evidence>
<name>A0A2M7VJ83_9BACT</name>
<gene>
    <name evidence="2" type="ORF">COX74_00225</name>
</gene>
<evidence type="ECO:0000259" key="1">
    <source>
        <dbReference type="Pfam" id="PF21956"/>
    </source>
</evidence>
<reference evidence="3" key="1">
    <citation type="submission" date="2017-09" db="EMBL/GenBank/DDBJ databases">
        <title>Depth-based differentiation of microbial function through sediment-hosted aquifers and enrichment of novel symbionts in the deep terrestrial subsurface.</title>
        <authorList>
            <person name="Probst A.J."/>
            <person name="Ladd B."/>
            <person name="Jarett J.K."/>
            <person name="Geller-Mcgrath D.E."/>
            <person name="Sieber C.M.K."/>
            <person name="Emerson J.B."/>
            <person name="Anantharaman K."/>
            <person name="Thomas B.C."/>
            <person name="Malmstrom R."/>
            <person name="Stieglmeier M."/>
            <person name="Klingl A."/>
            <person name="Woyke T."/>
            <person name="Ryan C.M."/>
            <person name="Banfield J.F."/>
        </authorList>
    </citation>
    <scope>NUCLEOTIDE SEQUENCE [LARGE SCALE GENOMIC DNA]</scope>
</reference>
<dbReference type="Pfam" id="PF21956">
    <property type="entry name" value="DUF6922"/>
    <property type="match status" value="1"/>
</dbReference>
<organism evidence="2 3">
    <name type="scientific">bacterium (Candidatus Gribaldobacteria) CG_4_10_14_0_2_um_filter_41_16</name>
    <dbReference type="NCBI Taxonomy" id="2014265"/>
    <lineage>
        <taxon>Bacteria</taxon>
        <taxon>Candidatus Gribaldobacteria</taxon>
    </lineage>
</organism>
<protein>
    <recommendedName>
        <fullName evidence="1">DUF6922 domain-containing protein</fullName>
    </recommendedName>
</protein>
<dbReference type="InterPro" id="IPR053830">
    <property type="entry name" value="DUF6922"/>
</dbReference>
<dbReference type="Proteomes" id="UP000229364">
    <property type="component" value="Unassembled WGS sequence"/>
</dbReference>
<dbReference type="EMBL" id="PFPR01000006">
    <property type="protein sequence ID" value="PJA01915.1"/>
    <property type="molecule type" value="Genomic_DNA"/>
</dbReference>
<evidence type="ECO:0000313" key="3">
    <source>
        <dbReference type="Proteomes" id="UP000229364"/>
    </source>
</evidence>
<proteinExistence type="predicted"/>
<comment type="caution">
    <text evidence="2">The sequence shown here is derived from an EMBL/GenBank/DDBJ whole genome shotgun (WGS) entry which is preliminary data.</text>
</comment>
<sequence>MSDKIMLPKQFEKYFWDTDFKKVDKEKHKAYIIAKVLEHGNLQAVRWLFRNYQKRSLIAILSKSRQFTPKVANFWAIYFDIPKNKVLCLSKSFREMQKSHWIH</sequence>
<dbReference type="AlphaFoldDB" id="A0A2M7VJ83"/>
<accession>A0A2M7VJ83</accession>
<feature type="domain" description="DUF6922" evidence="1">
    <location>
        <begin position="13"/>
        <end position="59"/>
    </location>
</feature>